<dbReference type="AlphaFoldDB" id="X1DEB3"/>
<evidence type="ECO:0000313" key="1">
    <source>
        <dbReference type="EMBL" id="GAH18532.1"/>
    </source>
</evidence>
<dbReference type="SUPFAM" id="SSF142535">
    <property type="entry name" value="AF0625-like"/>
    <property type="match status" value="1"/>
</dbReference>
<comment type="caution">
    <text evidence="1">The sequence shown here is derived from an EMBL/GenBank/DDBJ whole genome shotgun (WGS) entry which is preliminary data.</text>
</comment>
<reference evidence="1" key="1">
    <citation type="journal article" date="2014" name="Front. Microbiol.">
        <title>High frequency of phylogenetically diverse reductive dehalogenase-homologous genes in deep subseafloor sedimentary metagenomes.</title>
        <authorList>
            <person name="Kawai M."/>
            <person name="Futagami T."/>
            <person name="Toyoda A."/>
            <person name="Takaki Y."/>
            <person name="Nishi S."/>
            <person name="Hori S."/>
            <person name="Arai W."/>
            <person name="Tsubouchi T."/>
            <person name="Morono Y."/>
            <person name="Uchiyama I."/>
            <person name="Ito T."/>
            <person name="Fujiyama A."/>
            <person name="Inagaki F."/>
            <person name="Takami H."/>
        </authorList>
    </citation>
    <scope>NUCLEOTIDE SEQUENCE</scope>
    <source>
        <strain evidence="1">Expedition CK06-06</strain>
    </source>
</reference>
<dbReference type="Gene3D" id="3.40.630.50">
    <property type="entry name" value="AF0625-like"/>
    <property type="match status" value="1"/>
</dbReference>
<proteinExistence type="predicted"/>
<organism evidence="1">
    <name type="scientific">marine sediment metagenome</name>
    <dbReference type="NCBI Taxonomy" id="412755"/>
    <lineage>
        <taxon>unclassified sequences</taxon>
        <taxon>metagenomes</taxon>
        <taxon>ecological metagenomes</taxon>
    </lineage>
</organism>
<name>X1DEB3_9ZZZZ</name>
<accession>X1DEB3</accession>
<dbReference type="EMBL" id="BARU01004072">
    <property type="protein sequence ID" value="GAH18532.1"/>
    <property type="molecule type" value="Genomic_DNA"/>
</dbReference>
<dbReference type="Pfam" id="PF04414">
    <property type="entry name" value="tRNA_deacylase"/>
    <property type="match status" value="1"/>
</dbReference>
<dbReference type="GO" id="GO:0051499">
    <property type="term" value="F:D-aminoacyl-tRNA deacylase activity"/>
    <property type="evidence" value="ECO:0007669"/>
    <property type="project" value="InterPro"/>
</dbReference>
<dbReference type="PANTHER" id="PTHR34667:SF1">
    <property type="entry name" value="D-AMINOACYL-TRNA DEACYLASE"/>
    <property type="match status" value="1"/>
</dbReference>
<sequence>MLKSRVVIIIPEPDLAANTIWNELKSQSYFKETDQLFDGSVVYQHNKYPNDIKIIRSKKDGVGSNHLDLEIEAELYIFASRHRAASGTPALLIHPTGNWNQITLDGREKELSYTSATALKFGFQNLITKQEEFDLEEFKVDMEVTHHGPTELKTPLIFMELGSSEEYWVHKKAALAVGQAIIETAEQFVQRGKFQGESFVGFGGNHYAYRFRKHVLLDEKTH</sequence>
<dbReference type="PANTHER" id="PTHR34667">
    <property type="entry name" value="D-AMINOACYL-TRNA DEACYLASE"/>
    <property type="match status" value="1"/>
</dbReference>
<dbReference type="InterPro" id="IPR007508">
    <property type="entry name" value="DtdA"/>
</dbReference>
<gene>
    <name evidence="1" type="ORF">S03H2_08391</name>
</gene>
<evidence type="ECO:0008006" key="2">
    <source>
        <dbReference type="Google" id="ProtNLM"/>
    </source>
</evidence>
<protein>
    <recommendedName>
        <fullName evidence="2">D-tyrosyl-tRNA(Tyr) deacylase</fullName>
    </recommendedName>
</protein>
<feature type="non-terminal residue" evidence="1">
    <location>
        <position position="222"/>
    </location>
</feature>